<name>A7YVE3_9HYPO</name>
<dbReference type="Gene3D" id="3.30.559.30">
    <property type="entry name" value="Nonribosomal peptide synthetase, condensation domain"/>
    <property type="match status" value="2"/>
</dbReference>
<dbReference type="Gene3D" id="3.30.559.10">
    <property type="entry name" value="Chloramphenicol acetyltransferase-like domain"/>
    <property type="match status" value="1"/>
</dbReference>
<proteinExistence type="predicted"/>
<dbReference type="AlphaFoldDB" id="A7YVE3"/>
<gene>
    <name evidence="1" type="primary">LolU</name>
</gene>
<dbReference type="PANTHER" id="PTHR42034">
    <property type="entry name" value="CHROMOSOME 7, WHOLE GENOME SHOTGUN SEQUENCE-RELATED"/>
    <property type="match status" value="1"/>
</dbReference>
<dbReference type="InterPro" id="IPR023213">
    <property type="entry name" value="CAT-like_dom_sf"/>
</dbReference>
<evidence type="ECO:0000313" key="1">
    <source>
        <dbReference type="EMBL" id="ABQ57508.1"/>
    </source>
</evidence>
<organism evidence="1">
    <name type="scientific">Epichloe festucae</name>
    <dbReference type="NCBI Taxonomy" id="35717"/>
    <lineage>
        <taxon>Eukaryota</taxon>
        <taxon>Fungi</taxon>
        <taxon>Dikarya</taxon>
        <taxon>Ascomycota</taxon>
        <taxon>Pezizomycotina</taxon>
        <taxon>Sordariomycetes</taxon>
        <taxon>Hypocreomycetidae</taxon>
        <taxon>Hypocreales</taxon>
        <taxon>Clavicipitaceae</taxon>
        <taxon>Epichloe</taxon>
    </lineage>
</organism>
<sequence length="507" mass="56655">MVSAGNCAIVAPGWTRSEDGTLTRPLDLVENWLLARIQRANTPPGREAEGLTYKLKLRLPHDIDDPIPYLRRAWLVFRYVQPLIGAIYPPYSERDETGRYLVTVPPMDPEEWLRLSFHVNQGSQAVFRDVDDAGKIFRPRETAMAYWFPSSSTLVIRSTHLRFDAVGLYKATNTFMLGLESVFRLGLDANLYCYTTDVKQPSLPPGIDYILGFPPQETPVSHRVERAVDELMRHWHHGLYSLSLPVREGSEDAAPANTQHLVTLFDEPTLEAIVAGCKKLGVSVSAAVHASIVRVWASFPQQQHTGARNNMLIPLVANLRPLLDPKWVVPDYALSLCIFVVPFCLTGGFEDLTQRLGAVYSRDLSALPSDPAGDPVSFLELLPLYDSGEAAFLGSLPVAGCPPFRVPNLSSLGVLERYLARAYGKRGAQAPVCEIEDVALVNATTDPTIEFQLFTFRGTMRLYLYYNDAYYTEDFLAPVMEMVRDSLLQELGLGRSESSERLDPKEF</sequence>
<accession>A7YVE3</accession>
<dbReference type="EMBL" id="EF012267">
    <property type="protein sequence ID" value="ABQ57508.1"/>
    <property type="molecule type" value="Genomic_DNA"/>
</dbReference>
<protein>
    <submittedName>
        <fullName evidence="1">LolU</fullName>
    </submittedName>
</protein>
<reference evidence="1" key="1">
    <citation type="journal article" date="2007" name="Fungal Genet. Biol.">
        <title>Comparison of loline alkaloid gene clusters across fungal endophytes: predicting the co-regulatory sequence motifs and the evolutionary history.</title>
        <authorList>
            <person name="Kutil B.L."/>
            <person name="Greenwald C."/>
            <person name="Liu G."/>
            <person name="Spiering M.J."/>
            <person name="Schardl C.L."/>
            <person name="Wilkinson H.H."/>
        </authorList>
    </citation>
    <scope>NUCLEOTIDE SEQUENCE</scope>
    <source>
        <strain evidence="1">1035.30</strain>
    </source>
</reference>
<dbReference type="PANTHER" id="PTHR42034:SF1">
    <property type="entry name" value="CONDENSATION DOMAIN-CONTAINING PROTEIN"/>
    <property type="match status" value="1"/>
</dbReference>